<evidence type="ECO:0000313" key="1">
    <source>
        <dbReference type="EMBL" id="CBI05413.1"/>
    </source>
</evidence>
<sequence>MISAHAHPPRVLGEIVNPVGISPPQLCIYEVVHLNRLRFSLQPPRLTGIFVVADHQDSTAAGQPFGFSHFLEK</sequence>
<accession>E6QDY7</accession>
<gene>
    <name evidence="1" type="ORF">CARN5_1084</name>
</gene>
<protein>
    <submittedName>
        <fullName evidence="1">Uncharacterized protein</fullName>
    </submittedName>
</protein>
<dbReference type="AlphaFoldDB" id="E6QDY7"/>
<dbReference type="EMBL" id="CABP01000115">
    <property type="protein sequence ID" value="CBI05413.1"/>
    <property type="molecule type" value="Genomic_DNA"/>
</dbReference>
<comment type="caution">
    <text evidence="1">The sequence shown here is derived from an EMBL/GenBank/DDBJ whole genome shotgun (WGS) entry which is preliminary data.</text>
</comment>
<organism evidence="1">
    <name type="scientific">mine drainage metagenome</name>
    <dbReference type="NCBI Taxonomy" id="410659"/>
    <lineage>
        <taxon>unclassified sequences</taxon>
        <taxon>metagenomes</taxon>
        <taxon>ecological metagenomes</taxon>
    </lineage>
</organism>
<name>E6QDY7_9ZZZZ</name>
<proteinExistence type="predicted"/>
<reference evidence="1" key="1">
    <citation type="submission" date="2009-10" db="EMBL/GenBank/DDBJ databases">
        <title>Diversity of trophic interactions inside an arsenic-rich microbial ecosystem.</title>
        <authorList>
            <person name="Bertin P.N."/>
            <person name="Heinrich-Salmeron A."/>
            <person name="Pelletier E."/>
            <person name="Goulhen-Chollet F."/>
            <person name="Arsene-Ploetze F."/>
            <person name="Gallien S."/>
            <person name="Calteau A."/>
            <person name="Vallenet D."/>
            <person name="Casiot C."/>
            <person name="Chane-Woon-Ming B."/>
            <person name="Giloteaux L."/>
            <person name="Barakat M."/>
            <person name="Bonnefoy V."/>
            <person name="Bruneel O."/>
            <person name="Chandler M."/>
            <person name="Cleiss J."/>
            <person name="Duran R."/>
            <person name="Elbaz-Poulichet F."/>
            <person name="Fonknechten N."/>
            <person name="Lauga B."/>
            <person name="Mornico D."/>
            <person name="Ortet P."/>
            <person name="Schaeffer C."/>
            <person name="Siguier P."/>
            <person name="Alexander Thil Smith A."/>
            <person name="Van Dorsselaer A."/>
            <person name="Weissenbach J."/>
            <person name="Medigue C."/>
            <person name="Le Paslier D."/>
        </authorList>
    </citation>
    <scope>NUCLEOTIDE SEQUENCE</scope>
</reference>